<gene>
    <name evidence="2" type="ORF">SAMN05421771_2259</name>
</gene>
<dbReference type="GO" id="GO:0016887">
    <property type="term" value="F:ATP hydrolysis activity"/>
    <property type="evidence" value="ECO:0007669"/>
    <property type="project" value="InterPro"/>
</dbReference>
<evidence type="ECO:0000313" key="2">
    <source>
        <dbReference type="EMBL" id="SFS13266.1"/>
    </source>
</evidence>
<name>A0A1I6MBZ4_9BACT</name>
<reference evidence="2 3" key="1">
    <citation type="submission" date="2016-10" db="EMBL/GenBank/DDBJ databases">
        <authorList>
            <person name="de Groot N.N."/>
        </authorList>
    </citation>
    <scope>NUCLEOTIDE SEQUENCE [LARGE SCALE GENOMIC DNA]</scope>
    <source>
        <strain evidence="2 3">DSM 21001</strain>
    </source>
</reference>
<dbReference type="SUPFAM" id="SSF52540">
    <property type="entry name" value="P-loop containing nucleoside triphosphate hydrolases"/>
    <property type="match status" value="1"/>
</dbReference>
<dbReference type="Pfam" id="PF13401">
    <property type="entry name" value="AAA_22"/>
    <property type="match status" value="1"/>
</dbReference>
<dbReference type="InterPro" id="IPR049945">
    <property type="entry name" value="AAA_22"/>
</dbReference>
<dbReference type="InterPro" id="IPR027417">
    <property type="entry name" value="P-loop_NTPase"/>
</dbReference>
<dbReference type="OrthoDB" id="396512at2"/>
<sequence>MWGTRRGCIIRYMLSLFGKEIRPSIDQVFTPRRTEVNRAIYVDRVALEKALIRALGGSLHTMIYGESGSGKSWLYKKVLSDIGALVATANCANAVRLKSLTAEIQQVVDEEEPKRLAEHSEEMNTTLKAVVAEGGLKSTRKYTFSESDPFLDCVRILRERAGSNSAVLVIDNLEMIFSSAALMEELASIVILLDDARYAKFSVKLLIVGVPSDAKRYLSKTHASVGNRLSEIPEVSNLSSDQVRTLIKTGFSLLKLELDEETLDMWQKHVFEITMGYAQPVQEYCQQLGYVLEDSNWKIEPEQLKEANIAWLKQGLSQASGLINEWMNKRETKAGRRNQVLYVLSKSKKKTFHVNDVESALRLEFASSTKPDQTLGVGQILSELSKGQNAILKRTQSEASYEFRDARFAMALRASLYKDPHRFKISKLDSPVADIE</sequence>
<keyword evidence="3" id="KW-1185">Reference proteome</keyword>
<dbReference type="Gene3D" id="3.40.50.300">
    <property type="entry name" value="P-loop containing nucleotide triphosphate hydrolases"/>
    <property type="match status" value="1"/>
</dbReference>
<proteinExistence type="predicted"/>
<organism evidence="2 3">
    <name type="scientific">Granulicella pectinivorans</name>
    <dbReference type="NCBI Taxonomy" id="474950"/>
    <lineage>
        <taxon>Bacteria</taxon>
        <taxon>Pseudomonadati</taxon>
        <taxon>Acidobacteriota</taxon>
        <taxon>Terriglobia</taxon>
        <taxon>Terriglobales</taxon>
        <taxon>Acidobacteriaceae</taxon>
        <taxon>Granulicella</taxon>
    </lineage>
</organism>
<dbReference type="AlphaFoldDB" id="A0A1I6MBZ4"/>
<evidence type="ECO:0000259" key="1">
    <source>
        <dbReference type="Pfam" id="PF13401"/>
    </source>
</evidence>
<dbReference type="Proteomes" id="UP000199024">
    <property type="component" value="Unassembled WGS sequence"/>
</dbReference>
<protein>
    <submittedName>
        <fullName evidence="2">AAA domain-containing protein</fullName>
    </submittedName>
</protein>
<dbReference type="EMBL" id="FOZL01000001">
    <property type="protein sequence ID" value="SFS13266.1"/>
    <property type="molecule type" value="Genomic_DNA"/>
</dbReference>
<accession>A0A1I6MBZ4</accession>
<evidence type="ECO:0000313" key="3">
    <source>
        <dbReference type="Proteomes" id="UP000199024"/>
    </source>
</evidence>
<feature type="domain" description="ORC1/DEAH AAA+ ATPase" evidence="1">
    <location>
        <begin position="59"/>
        <end position="215"/>
    </location>
</feature>